<dbReference type="InterPro" id="IPR041682">
    <property type="entry name" value="AAA_14"/>
</dbReference>
<dbReference type="InterPro" id="IPR027417">
    <property type="entry name" value="P-loop_NTPase"/>
</dbReference>
<dbReference type="RefSeq" id="WP_228769878.1">
    <property type="nucleotide sequence ID" value="NZ_FNDV01000002.1"/>
</dbReference>
<keyword evidence="4" id="KW-1185">Reference proteome</keyword>
<evidence type="ECO:0000259" key="1">
    <source>
        <dbReference type="Pfam" id="PF13173"/>
    </source>
</evidence>
<feature type="domain" description="AAA" evidence="1">
    <location>
        <begin position="22"/>
        <end position="130"/>
    </location>
</feature>
<name>A0A1H0N2E2_9PSEU</name>
<evidence type="ECO:0000313" key="3">
    <source>
        <dbReference type="EMBL" id="SDO86823.1"/>
    </source>
</evidence>
<dbReference type="PANTHER" id="PTHR43566:SF2">
    <property type="entry name" value="DUF4143 DOMAIN-CONTAINING PROTEIN"/>
    <property type="match status" value="1"/>
</dbReference>
<feature type="domain" description="DUF4143" evidence="2">
    <location>
        <begin position="197"/>
        <end position="373"/>
    </location>
</feature>
<dbReference type="Pfam" id="PF13173">
    <property type="entry name" value="AAA_14"/>
    <property type="match status" value="1"/>
</dbReference>
<reference evidence="4" key="1">
    <citation type="submission" date="2016-10" db="EMBL/GenBank/DDBJ databases">
        <authorList>
            <person name="Varghese N."/>
            <person name="Submissions S."/>
        </authorList>
    </citation>
    <scope>NUCLEOTIDE SEQUENCE [LARGE SCALE GENOMIC DNA]</scope>
    <source>
        <strain evidence="4">IBRC-M 10655</strain>
    </source>
</reference>
<dbReference type="SUPFAM" id="SSF52540">
    <property type="entry name" value="P-loop containing nucleoside triphosphate hydrolases"/>
    <property type="match status" value="1"/>
</dbReference>
<dbReference type="Pfam" id="PF13635">
    <property type="entry name" value="DUF4143"/>
    <property type="match status" value="1"/>
</dbReference>
<evidence type="ECO:0008006" key="5">
    <source>
        <dbReference type="Google" id="ProtNLM"/>
    </source>
</evidence>
<dbReference type="EMBL" id="FNJB01000005">
    <property type="protein sequence ID" value="SDO86823.1"/>
    <property type="molecule type" value="Genomic_DNA"/>
</dbReference>
<dbReference type="AlphaFoldDB" id="A0A1H0N2E2"/>
<sequence>MRDYVSRVVDTELDELFPGLPAITLEGPKGVGKTATAQRRAGTTFALDDPAARELLAADPARLDRADHPVLLDEWQRYPAVWDLVRRSVDRDPTPGRFLLTGSATPVTAPTHSGAGRIVRVRMRPMTLVERGVQAPSVGLGDLLSGRRAPVDGDTAVGLPQYTDEILRSGFPAIRDAPARARRAQLDGYLARIVEHDFPEQGHLVRRPATLLAWLTAYAAASSTTASYNTILDAATPGDSEKPAKTTTIGYRDVLTQLWLLDPVPAWLPSRNPFSRLAQGPKHQLADPALAARLLGATEDSLLSGAATGPRIPRDGTLLGALFESLVALNLRVHAQANEATLHHFRTRDGRHEVDFVIQRGDHKVVAVEVKLSATVDDRDLVHLHWLRDHLGEDLLDAAVITTGPHAYRRADGIAVIPAALLGP</sequence>
<gene>
    <name evidence="3" type="ORF">SAMN05192558_105161</name>
</gene>
<dbReference type="InterPro" id="IPR025420">
    <property type="entry name" value="DUF4143"/>
</dbReference>
<proteinExistence type="predicted"/>
<dbReference type="PANTHER" id="PTHR43566">
    <property type="entry name" value="CONSERVED PROTEIN"/>
    <property type="match status" value="1"/>
</dbReference>
<evidence type="ECO:0000313" key="4">
    <source>
        <dbReference type="Proteomes" id="UP000199651"/>
    </source>
</evidence>
<accession>A0A1H0N2E2</accession>
<protein>
    <recommendedName>
        <fullName evidence="5">AAA+ ATPase domain-containing protein</fullName>
    </recommendedName>
</protein>
<organism evidence="3 4">
    <name type="scientific">Actinokineospora alba</name>
    <dbReference type="NCBI Taxonomy" id="504798"/>
    <lineage>
        <taxon>Bacteria</taxon>
        <taxon>Bacillati</taxon>
        <taxon>Actinomycetota</taxon>
        <taxon>Actinomycetes</taxon>
        <taxon>Pseudonocardiales</taxon>
        <taxon>Pseudonocardiaceae</taxon>
        <taxon>Actinokineospora</taxon>
    </lineage>
</organism>
<evidence type="ECO:0000259" key="2">
    <source>
        <dbReference type="Pfam" id="PF13635"/>
    </source>
</evidence>
<dbReference type="Proteomes" id="UP000199651">
    <property type="component" value="Unassembled WGS sequence"/>
</dbReference>
<dbReference type="STRING" id="504798.SAMN05421871_102211"/>